<evidence type="ECO:0000313" key="11">
    <source>
        <dbReference type="Proteomes" id="UP000248349"/>
    </source>
</evidence>
<dbReference type="Pfam" id="PF03215">
    <property type="entry name" value="Rad17"/>
    <property type="match status" value="1"/>
</dbReference>
<keyword evidence="3" id="KW-0547">Nucleotide-binding</keyword>
<dbReference type="GO" id="GO:0033314">
    <property type="term" value="P:mitotic DNA replication checkpoint signaling"/>
    <property type="evidence" value="ECO:0007669"/>
    <property type="project" value="TreeGrafter"/>
</dbReference>
<keyword evidence="6" id="KW-0539">Nucleus</keyword>
<dbReference type="SUPFAM" id="SSF52540">
    <property type="entry name" value="P-loop containing nucleoside triphosphate hydrolases"/>
    <property type="match status" value="1"/>
</dbReference>
<evidence type="ECO:0000256" key="2">
    <source>
        <dbReference type="ARBA" id="ARBA00006168"/>
    </source>
</evidence>
<feature type="region of interest" description="Disordered" evidence="8">
    <location>
        <begin position="370"/>
        <end position="394"/>
    </location>
</feature>
<accession>A0A318ZBN2</accession>
<dbReference type="Gene3D" id="3.40.50.300">
    <property type="entry name" value="P-loop containing nucleotide triphosphate hydrolases"/>
    <property type="match status" value="1"/>
</dbReference>
<evidence type="ECO:0000256" key="7">
    <source>
        <dbReference type="ARBA" id="ARBA00023306"/>
    </source>
</evidence>
<dbReference type="GO" id="GO:0006281">
    <property type="term" value="P:DNA repair"/>
    <property type="evidence" value="ECO:0007669"/>
    <property type="project" value="InterPro"/>
</dbReference>
<comment type="similarity">
    <text evidence="2">Belongs to the rad17/RAD24 family.</text>
</comment>
<dbReference type="EMBL" id="KZ821235">
    <property type="protein sequence ID" value="PYH44796.1"/>
    <property type="molecule type" value="Genomic_DNA"/>
</dbReference>
<reference evidence="10 11" key="1">
    <citation type="submission" date="2016-12" db="EMBL/GenBank/DDBJ databases">
        <title>The genomes of Aspergillus section Nigri reveals drivers in fungal speciation.</title>
        <authorList>
            <consortium name="DOE Joint Genome Institute"/>
            <person name="Vesth T.C."/>
            <person name="Nybo J."/>
            <person name="Theobald S."/>
            <person name="Brandl J."/>
            <person name="Frisvad J.C."/>
            <person name="Nielsen K.F."/>
            <person name="Lyhne E.K."/>
            <person name="Kogle M.E."/>
            <person name="Kuo A."/>
            <person name="Riley R."/>
            <person name="Clum A."/>
            <person name="Nolan M."/>
            <person name="Lipzen A."/>
            <person name="Salamov A."/>
            <person name="Henrissat B."/>
            <person name="Wiebenga A."/>
            <person name="De Vries R.P."/>
            <person name="Grigoriev I.V."/>
            <person name="Mortensen U.H."/>
            <person name="Andersen M.R."/>
            <person name="Baker S.E."/>
        </authorList>
    </citation>
    <scope>NUCLEOTIDE SEQUENCE [LARGE SCALE GENOMIC DNA]</scope>
    <source>
        <strain evidence="10 11">JOP 1030-1</strain>
    </source>
</reference>
<name>A0A318ZBN2_9EURO</name>
<dbReference type="PANTHER" id="PTHR12172:SF0">
    <property type="entry name" value="CELL CYCLE CHECKPOINT PROTEIN RAD17"/>
    <property type="match status" value="1"/>
</dbReference>
<evidence type="ECO:0000256" key="4">
    <source>
        <dbReference type="ARBA" id="ARBA00022763"/>
    </source>
</evidence>
<proteinExistence type="inferred from homology"/>
<evidence type="ECO:0000256" key="3">
    <source>
        <dbReference type="ARBA" id="ARBA00022741"/>
    </source>
</evidence>
<dbReference type="AlphaFoldDB" id="A0A318ZBN2"/>
<dbReference type="GO" id="GO:0005524">
    <property type="term" value="F:ATP binding"/>
    <property type="evidence" value="ECO:0007669"/>
    <property type="project" value="UniProtKB-KW"/>
</dbReference>
<dbReference type="GO" id="GO:0003682">
    <property type="term" value="F:chromatin binding"/>
    <property type="evidence" value="ECO:0007669"/>
    <property type="project" value="TreeGrafter"/>
</dbReference>
<evidence type="ECO:0000256" key="1">
    <source>
        <dbReference type="ARBA" id="ARBA00004123"/>
    </source>
</evidence>
<evidence type="ECO:0000313" key="10">
    <source>
        <dbReference type="EMBL" id="PYH44796.1"/>
    </source>
</evidence>
<evidence type="ECO:0000256" key="5">
    <source>
        <dbReference type="ARBA" id="ARBA00022840"/>
    </source>
</evidence>
<dbReference type="GO" id="GO:0003689">
    <property type="term" value="F:DNA clamp loader activity"/>
    <property type="evidence" value="ECO:0007669"/>
    <property type="project" value="TreeGrafter"/>
</dbReference>
<dbReference type="GeneID" id="37073118"/>
<dbReference type="GO" id="GO:0005634">
    <property type="term" value="C:nucleus"/>
    <property type="evidence" value="ECO:0007669"/>
    <property type="project" value="UniProtKB-SubCell"/>
</dbReference>
<dbReference type="InterPro" id="IPR027417">
    <property type="entry name" value="P-loop_NTPase"/>
</dbReference>
<dbReference type="RefSeq" id="XP_025430778.1">
    <property type="nucleotide sequence ID" value="XM_025571890.1"/>
</dbReference>
<sequence length="668" mass="74454">MTNVPTPEEQGHPSPLKALAYSHKYASAVKRFVIPPARNIKPRLYRAVHDELPWAQRFPPNDLNELAVHKRKISTVKDWLDNAFRGTGKRLLILHGPAGSGKTTTISMLSELLGFEILEWRNPTASDSVTDVSNSLAFQFSDFLERAGELPGLDLDWSQRNQSWAQRRDSPQRRIILLEEFPSQTTQSPTVSLFRLAIQRYLAMPVSSQDMNITPCSPIVIIISETLLDSGSSSQDNITAHRLLGTTICNHPQTSIIEFNSIAPTFMFKALNLIIEKESRCSKLHRAVSPATIHTISQNGDIRSAASSLEFICLKSNHFKETKKPSRAKKASRKASTLTPLEQNTLELIAQRESSLGLFHAVGKIVYNKRDNPSSEEDGQPAMPPTHLRHHERRRVSQVQVNELINGLGTDTQTFISTLHENYVPSCDGDSFAECLDNCISALSDSDMLYPNSKRASRSLVHATRISAAVETLRQQDISYQVAARGLLFALPYPVKRVTSIGGGVGSSKYAQQLLYPTSLRIIHDMEVIESLIALWSARLLNSINRVAPRSVAVNSAHIDGQTVAATMVSRSDLLLYQLPYMACLTRGVTERQELERITKIIKSESQDYGGALHLPDKINNPGGNAELPREIWRPKVRGYNNTRDIRLGSATDEERLTLSDDEIIDND</sequence>
<evidence type="ECO:0000256" key="8">
    <source>
        <dbReference type="SAM" id="MobiDB-lite"/>
    </source>
</evidence>
<dbReference type="STRING" id="1450539.A0A318ZBN2"/>
<dbReference type="Pfam" id="PF25812">
    <property type="entry name" value="RAD24_helical"/>
    <property type="match status" value="1"/>
</dbReference>
<dbReference type="InterPro" id="IPR057927">
    <property type="entry name" value="RAD24-like_helical"/>
</dbReference>
<dbReference type="GO" id="GO:0000077">
    <property type="term" value="P:DNA damage checkpoint signaling"/>
    <property type="evidence" value="ECO:0007669"/>
    <property type="project" value="TreeGrafter"/>
</dbReference>
<organism evidence="10 11">
    <name type="scientific">Aspergillus saccharolyticus JOP 1030-1</name>
    <dbReference type="NCBI Taxonomy" id="1450539"/>
    <lineage>
        <taxon>Eukaryota</taxon>
        <taxon>Fungi</taxon>
        <taxon>Dikarya</taxon>
        <taxon>Ascomycota</taxon>
        <taxon>Pezizomycotina</taxon>
        <taxon>Eurotiomycetes</taxon>
        <taxon>Eurotiomycetidae</taxon>
        <taxon>Eurotiales</taxon>
        <taxon>Aspergillaceae</taxon>
        <taxon>Aspergillus</taxon>
        <taxon>Aspergillus subgen. Circumdati</taxon>
    </lineage>
</organism>
<keyword evidence="4" id="KW-0227">DNA damage</keyword>
<comment type="subcellular location">
    <subcellularLocation>
        <location evidence="1">Nucleus</location>
    </subcellularLocation>
</comment>
<evidence type="ECO:0000259" key="9">
    <source>
        <dbReference type="Pfam" id="PF25812"/>
    </source>
</evidence>
<keyword evidence="11" id="KW-1185">Reference proteome</keyword>
<gene>
    <name evidence="10" type="ORF">BP01DRAFT_297805</name>
</gene>
<dbReference type="InterPro" id="IPR004582">
    <property type="entry name" value="Checkpoint_prot_Rad17_Rad24"/>
</dbReference>
<protein>
    <submittedName>
        <fullName evidence="10">Rad17-domain-containing protein</fullName>
    </submittedName>
</protein>
<dbReference type="PANTHER" id="PTHR12172">
    <property type="entry name" value="CELL CYCLE CHECKPOINT PROTEIN RAD17"/>
    <property type="match status" value="1"/>
</dbReference>
<dbReference type="OrthoDB" id="10265971at2759"/>
<keyword evidence="5" id="KW-0067">ATP-binding</keyword>
<feature type="domain" description="Checkpoint protein RAD24-like helical bundle" evidence="9">
    <location>
        <begin position="353"/>
        <end position="467"/>
    </location>
</feature>
<keyword evidence="7" id="KW-0131">Cell cycle</keyword>
<dbReference type="Proteomes" id="UP000248349">
    <property type="component" value="Unassembled WGS sequence"/>
</dbReference>
<evidence type="ECO:0000256" key="6">
    <source>
        <dbReference type="ARBA" id="ARBA00023242"/>
    </source>
</evidence>